<gene>
    <name evidence="2" type="ORF">H0I76_14775</name>
</gene>
<dbReference type="EMBL" id="JAEHHL010000009">
    <property type="protein sequence ID" value="MBK0400462.1"/>
    <property type="molecule type" value="Genomic_DNA"/>
</dbReference>
<dbReference type="SUPFAM" id="SSF53335">
    <property type="entry name" value="S-adenosyl-L-methionine-dependent methyltransferases"/>
    <property type="match status" value="1"/>
</dbReference>
<keyword evidence="3" id="KW-1185">Reference proteome</keyword>
<dbReference type="PANTHER" id="PTHR20974">
    <property type="entry name" value="UPF0585 PROTEIN CG18661"/>
    <property type="match status" value="1"/>
</dbReference>
<proteinExistence type="predicted"/>
<dbReference type="InterPro" id="IPR029063">
    <property type="entry name" value="SAM-dependent_MTases_sf"/>
</dbReference>
<protein>
    <submittedName>
        <fullName evidence="2">DUF938 domain-containing protein</fullName>
    </submittedName>
</protein>
<dbReference type="PANTHER" id="PTHR20974:SF0">
    <property type="entry name" value="UPF0585 PROTEIN CG18661"/>
    <property type="match status" value="1"/>
</dbReference>
<dbReference type="AlphaFoldDB" id="A0A8J7MA80"/>
<dbReference type="InterPro" id="IPR010342">
    <property type="entry name" value="DUF938"/>
</dbReference>
<accession>A0A8J7MA80</accession>
<evidence type="ECO:0000313" key="2">
    <source>
        <dbReference type="EMBL" id="MBK0400462.1"/>
    </source>
</evidence>
<dbReference type="Gene3D" id="3.40.50.150">
    <property type="entry name" value="Vaccinia Virus protein VP39"/>
    <property type="match status" value="1"/>
</dbReference>
<sequence length="225" mass="23940">MTTPPRHIHRYSPANVDSAQDGRMFSPSFERNAEPIRAALEPVVGSRSATLLEIGSGTGQHAAFFAQAFPKLRWAPSDPVPEHRVSIAAWRRWAEADNLDAPIDLDAAGDWAGMAEVVALGPLAAIFSMNVVHIAPWSVAQGIVAGASRALGQGGRLILYGPFAEGGRHTGEGNARFDAALRAENPEWGVRDLDDVAALARDAGFGAVQVIAMPSNNRLVVFTRG</sequence>
<feature type="region of interest" description="Disordered" evidence="1">
    <location>
        <begin position="1"/>
        <end position="23"/>
    </location>
</feature>
<dbReference type="RefSeq" id="WP_200611307.1">
    <property type="nucleotide sequence ID" value="NZ_JAEHHL010000009.1"/>
</dbReference>
<dbReference type="Proteomes" id="UP000655420">
    <property type="component" value="Unassembled WGS sequence"/>
</dbReference>
<name>A0A8J7MA80_9RHOB</name>
<dbReference type="Pfam" id="PF06080">
    <property type="entry name" value="DUF938"/>
    <property type="match status" value="1"/>
</dbReference>
<organism evidence="2 3">
    <name type="scientific">Thermohalobaculum xanthum</name>
    <dbReference type="NCBI Taxonomy" id="2753746"/>
    <lineage>
        <taxon>Bacteria</taxon>
        <taxon>Pseudomonadati</taxon>
        <taxon>Pseudomonadota</taxon>
        <taxon>Alphaproteobacteria</taxon>
        <taxon>Rhodobacterales</taxon>
        <taxon>Paracoccaceae</taxon>
        <taxon>Thermohalobaculum</taxon>
    </lineage>
</organism>
<feature type="compositionally biased region" description="Basic residues" evidence="1">
    <location>
        <begin position="1"/>
        <end position="10"/>
    </location>
</feature>
<comment type="caution">
    <text evidence="2">The sequence shown here is derived from an EMBL/GenBank/DDBJ whole genome shotgun (WGS) entry which is preliminary data.</text>
</comment>
<evidence type="ECO:0000256" key="1">
    <source>
        <dbReference type="SAM" id="MobiDB-lite"/>
    </source>
</evidence>
<reference evidence="2" key="1">
    <citation type="submission" date="2020-12" db="EMBL/GenBank/DDBJ databases">
        <title>Bacterial taxonomy.</title>
        <authorList>
            <person name="Pan X."/>
        </authorList>
    </citation>
    <scope>NUCLEOTIDE SEQUENCE</scope>
    <source>
        <strain evidence="2">M0105</strain>
    </source>
</reference>
<evidence type="ECO:0000313" key="3">
    <source>
        <dbReference type="Proteomes" id="UP000655420"/>
    </source>
</evidence>